<dbReference type="AlphaFoldDB" id="A0A1W1BSZ6"/>
<sequence>MDKINSLNKRLTTISDSFGGMNFFLQFLEEIREAKHHPLTAGNSYFNSSFGNIKWNKVIFKDKITLLLKIRLETNEDDNIIPNKEDKQYKKVLNLVRTLKPIIFTITPNNIDDINNENKSFTVKPFDIIGEDKTVLNPIFDLIFFSSIDKVKKILLYK</sequence>
<organism evidence="1">
    <name type="scientific">hydrothermal vent metagenome</name>
    <dbReference type="NCBI Taxonomy" id="652676"/>
    <lineage>
        <taxon>unclassified sequences</taxon>
        <taxon>metagenomes</taxon>
        <taxon>ecological metagenomes</taxon>
    </lineage>
</organism>
<name>A0A1W1BSZ6_9ZZZZ</name>
<proteinExistence type="predicted"/>
<protein>
    <submittedName>
        <fullName evidence="1">Uncharacterized protein</fullName>
    </submittedName>
</protein>
<accession>A0A1W1BSZ6</accession>
<reference evidence="1" key="1">
    <citation type="submission" date="2016-10" db="EMBL/GenBank/DDBJ databases">
        <authorList>
            <person name="de Groot N.N."/>
        </authorList>
    </citation>
    <scope>NUCLEOTIDE SEQUENCE</scope>
</reference>
<evidence type="ECO:0000313" key="1">
    <source>
        <dbReference type="EMBL" id="SFV56643.1"/>
    </source>
</evidence>
<gene>
    <name evidence="1" type="ORF">MNB_SV-9-429</name>
</gene>
<dbReference type="EMBL" id="FPHG01000031">
    <property type="protein sequence ID" value="SFV56643.1"/>
    <property type="molecule type" value="Genomic_DNA"/>
</dbReference>